<dbReference type="GO" id="GO:0016787">
    <property type="term" value="F:hydrolase activity"/>
    <property type="evidence" value="ECO:0007669"/>
    <property type="project" value="UniProtKB-KW"/>
</dbReference>
<dbReference type="CDD" id="cd18886">
    <property type="entry name" value="NUDIX_MutT_Nudt1"/>
    <property type="match status" value="1"/>
</dbReference>
<dbReference type="PANTHER" id="PTHR43222:SF2">
    <property type="entry name" value="NUDIX HYDROLASE 23, CHLOROPLASTIC"/>
    <property type="match status" value="1"/>
</dbReference>
<dbReference type="PROSITE" id="PS00893">
    <property type="entry name" value="NUDIX_BOX"/>
    <property type="match status" value="1"/>
</dbReference>
<gene>
    <name evidence="3" type="ORF">FNV44_01335</name>
</gene>
<proteinExistence type="predicted"/>
<accession>A0A553IHM6</accession>
<dbReference type="AlphaFoldDB" id="A0A553IHM6"/>
<name>A0A553IHM6_ACHLA</name>
<evidence type="ECO:0000313" key="4">
    <source>
        <dbReference type="Proteomes" id="UP000315938"/>
    </source>
</evidence>
<protein>
    <submittedName>
        <fullName evidence="3">8-oxo-dGTP diphosphatase</fullName>
    </submittedName>
</protein>
<dbReference type="InterPro" id="IPR015797">
    <property type="entry name" value="NUDIX_hydrolase-like_dom_sf"/>
</dbReference>
<dbReference type="OMA" id="CMIREAN"/>
<evidence type="ECO:0000256" key="1">
    <source>
        <dbReference type="ARBA" id="ARBA00022801"/>
    </source>
</evidence>
<reference evidence="3 4" key="1">
    <citation type="submission" date="2019-07" db="EMBL/GenBank/DDBJ databases">
        <title>Genome sequence of Acholeplasma laidlawii strain with increased resistance to erythromycin.</title>
        <authorList>
            <person name="Medvedeva E.S."/>
            <person name="Baranova N.B."/>
            <person name="Siniagina M.N."/>
            <person name="Mouzykantov A."/>
            <person name="Chernova O.A."/>
            <person name="Chernov V.M."/>
        </authorList>
    </citation>
    <scope>NUCLEOTIDE SEQUENCE [LARGE SCALE GENOMIC DNA]</scope>
    <source>
        <strain evidence="3 4">PG8REry</strain>
    </source>
</reference>
<evidence type="ECO:0000259" key="2">
    <source>
        <dbReference type="PROSITE" id="PS51462"/>
    </source>
</evidence>
<dbReference type="InterPro" id="IPR020084">
    <property type="entry name" value="NUDIX_hydrolase_CS"/>
</dbReference>
<dbReference type="PROSITE" id="PS51462">
    <property type="entry name" value="NUDIX"/>
    <property type="match status" value="1"/>
</dbReference>
<dbReference type="GeneID" id="41339010"/>
<organism evidence="3 4">
    <name type="scientific">Acholeplasma laidlawii</name>
    <dbReference type="NCBI Taxonomy" id="2148"/>
    <lineage>
        <taxon>Bacteria</taxon>
        <taxon>Bacillati</taxon>
        <taxon>Mycoplasmatota</taxon>
        <taxon>Mollicutes</taxon>
        <taxon>Acholeplasmatales</taxon>
        <taxon>Acholeplasmataceae</taxon>
        <taxon>Acholeplasma</taxon>
    </lineage>
</organism>
<feature type="domain" description="Nudix hydrolase" evidence="2">
    <location>
        <begin position="1"/>
        <end position="135"/>
    </location>
</feature>
<dbReference type="SUPFAM" id="SSF55811">
    <property type="entry name" value="Nudix"/>
    <property type="match status" value="1"/>
</dbReference>
<dbReference type="Gene3D" id="3.90.79.10">
    <property type="entry name" value="Nucleoside Triphosphate Pyrophosphohydrolase"/>
    <property type="match status" value="1"/>
</dbReference>
<evidence type="ECO:0000313" key="3">
    <source>
        <dbReference type="EMBL" id="TRX99711.1"/>
    </source>
</evidence>
<dbReference type="RefSeq" id="WP_012242800.1">
    <property type="nucleotide sequence ID" value="NZ_JACAOG010000001.1"/>
</dbReference>
<dbReference type="Proteomes" id="UP000315938">
    <property type="component" value="Unassembled WGS sequence"/>
</dbReference>
<dbReference type="PANTHER" id="PTHR43222">
    <property type="entry name" value="NUDIX HYDROLASE 23"/>
    <property type="match status" value="1"/>
</dbReference>
<sequence>MQFLYTLCFIKRGKSILMLNRNKSPWFGIWNGVGGKRNQGESPLDCIHREILEETNIKVDKHSIFDKGIVTWNGEFNTPSLGLHLYFAEVPEDFDYITPIETREGILAWKQIDWIVNKENLGVSYNIPYFIMNVIQDKKKYHYHCEFKGNELLSVEVKAL</sequence>
<keyword evidence="1" id="KW-0378">Hydrolase</keyword>
<dbReference type="InterPro" id="IPR000086">
    <property type="entry name" value="NUDIX_hydrolase_dom"/>
</dbReference>
<comment type="caution">
    <text evidence="3">The sequence shown here is derived from an EMBL/GenBank/DDBJ whole genome shotgun (WGS) entry which is preliminary data.</text>
</comment>
<dbReference type="Pfam" id="PF00293">
    <property type="entry name" value="NUDIX"/>
    <property type="match status" value="1"/>
</dbReference>
<dbReference type="EMBL" id="VKID01000001">
    <property type="protein sequence ID" value="TRX99711.1"/>
    <property type="molecule type" value="Genomic_DNA"/>
</dbReference>